<feature type="domain" description="KaiC" evidence="7">
    <location>
        <begin position="26"/>
        <end position="264"/>
    </location>
</feature>
<dbReference type="GO" id="GO:0016787">
    <property type="term" value="F:hydrolase activity"/>
    <property type="evidence" value="ECO:0007669"/>
    <property type="project" value="UniProtKB-KW"/>
</dbReference>
<dbReference type="Proteomes" id="UP000002629">
    <property type="component" value="Chromosome"/>
</dbReference>
<dbReference type="Pfam" id="PF06745">
    <property type="entry name" value="ATPase"/>
    <property type="match status" value="2"/>
</dbReference>
<dbReference type="AlphaFoldDB" id="D5VPH5"/>
<evidence type="ECO:0000256" key="5">
    <source>
        <dbReference type="ARBA" id="ARBA00022777"/>
    </source>
</evidence>
<keyword evidence="2" id="KW-0597">Phosphoprotein</keyword>
<sequence>MTPCARGPRVVHGASMSEIAVETQGARVSTGVSGLDDILGGGLTRDRIYLVEGTPGSGKTTLALQFLLKGRELGESGLYITLSETEAELRAAAASHGWSLDGIDLFELVSEEGLDPDSEQSVLHPSDVELGETTRGVMRQVEATKPLRVVFDSLSEMRLLAQNPLRHRRQILALKHFFATRNCTVLLLDDQTAEQGDLQLHSIAHGVISLQRTTQEYGAQQRRLEVIKMRGVKYRGGFHDFELDTGGIRVFERLVAADHTAAFEHEMVSTGSPGIDALLGGGLTRGTNTLISGPSGVGKTTTAVRCALTALQRGERVAYYLFDEGLAILLARSASLGMDLRPHLDSGQLIIRSIDPAELSPGEFAFHVREAVERDRARTVVIDSLNAYLQAMPGQKFLLLQMHELLTYLNQQGVVTLLILGQHGFIGEVRSDIDLSYLSDGILLFRFFEATGSVRTAISAVKSRTAAHEKTIREIRLTEDGIEVGEALTDFQGVMSGLPAYEGTMHMLGEEGRASTDV</sequence>
<dbReference type="GO" id="GO:0004674">
    <property type="term" value="F:protein serine/threonine kinase activity"/>
    <property type="evidence" value="ECO:0007669"/>
    <property type="project" value="UniProtKB-KW"/>
</dbReference>
<dbReference type="SUPFAM" id="SSF52540">
    <property type="entry name" value="P-loop containing nucleoside triphosphate hydrolases"/>
    <property type="match status" value="2"/>
</dbReference>
<evidence type="ECO:0000256" key="1">
    <source>
        <dbReference type="ARBA" id="ARBA00012513"/>
    </source>
</evidence>
<dbReference type="InterPro" id="IPR010624">
    <property type="entry name" value="KaiC_dom"/>
</dbReference>
<evidence type="ECO:0000256" key="6">
    <source>
        <dbReference type="ARBA" id="ARBA00022801"/>
    </source>
</evidence>
<dbReference type="InterPro" id="IPR030665">
    <property type="entry name" value="KaiC"/>
</dbReference>
<dbReference type="HOGENOM" id="CLU_023669_4_2_5"/>
<dbReference type="InterPro" id="IPR051347">
    <property type="entry name" value="Circadian_clock_KaiC-rel"/>
</dbReference>
<dbReference type="PROSITE" id="PS51146">
    <property type="entry name" value="KAIC"/>
    <property type="match status" value="2"/>
</dbReference>
<organism evidence="8 9">
    <name type="scientific">Caulobacter segnis (strain ATCC 21756 / DSM 7131 / JCM 7823 / NBRC 15250 / LMG 17158 / TK0059)</name>
    <name type="common">Mycoplana segnis</name>
    <dbReference type="NCBI Taxonomy" id="509190"/>
    <lineage>
        <taxon>Bacteria</taxon>
        <taxon>Pseudomonadati</taxon>
        <taxon>Pseudomonadota</taxon>
        <taxon>Alphaproteobacteria</taxon>
        <taxon>Caulobacterales</taxon>
        <taxon>Caulobacteraceae</taxon>
        <taxon>Caulobacter</taxon>
    </lineage>
</organism>
<reference evidence="9" key="1">
    <citation type="journal article" date="2011" name="J. Bacteriol.">
        <title>Genome sequences of eight morphologically diverse alphaproteobacteria.</title>
        <authorList>
            <consortium name="US DOE Joint Genome Institute"/>
            <person name="Brown P.J."/>
            <person name="Kysela D.T."/>
            <person name="Buechlein A."/>
            <person name="Hemmerich C."/>
            <person name="Brun Y.V."/>
        </authorList>
    </citation>
    <scope>NUCLEOTIDE SEQUENCE [LARGE SCALE GENOMIC DNA]</scope>
    <source>
        <strain evidence="9">ATCC 21756 / DSM 7131 / JCM 7823 / NBRC 15250 / LMG 17158 / TK0059</strain>
    </source>
</reference>
<dbReference type="PANTHER" id="PTHR42926">
    <property type="match status" value="1"/>
</dbReference>
<evidence type="ECO:0000259" key="7">
    <source>
        <dbReference type="PROSITE" id="PS51146"/>
    </source>
</evidence>
<gene>
    <name evidence="8" type="ordered locus">Cseg_3981</name>
</gene>
<evidence type="ECO:0000256" key="4">
    <source>
        <dbReference type="ARBA" id="ARBA00022737"/>
    </source>
</evidence>
<feature type="domain" description="KaiC" evidence="7">
    <location>
        <begin position="266"/>
        <end position="498"/>
    </location>
</feature>
<evidence type="ECO:0000256" key="3">
    <source>
        <dbReference type="ARBA" id="ARBA00022679"/>
    </source>
</evidence>
<dbReference type="KEGG" id="cse:Cseg_3981"/>
<dbReference type="EMBL" id="CP002008">
    <property type="protein sequence ID" value="ADG12398.1"/>
    <property type="molecule type" value="Genomic_DNA"/>
</dbReference>
<dbReference type="InterPro" id="IPR014774">
    <property type="entry name" value="KaiC-like_dom"/>
</dbReference>
<dbReference type="Gene3D" id="3.40.50.300">
    <property type="entry name" value="P-loop containing nucleotide triphosphate hydrolases"/>
    <property type="match status" value="2"/>
</dbReference>
<keyword evidence="3 8" id="KW-0808">Transferase</keyword>
<evidence type="ECO:0000313" key="8">
    <source>
        <dbReference type="EMBL" id="ADG12398.1"/>
    </source>
</evidence>
<dbReference type="PIRSF" id="PIRSF039117">
    <property type="entry name" value="KaiC"/>
    <property type="match status" value="1"/>
</dbReference>
<dbReference type="STRING" id="509190.Cseg_3981"/>
<proteinExistence type="predicted"/>
<dbReference type="CDD" id="cd19488">
    <property type="entry name" value="KaiC-like_N"/>
    <property type="match status" value="1"/>
</dbReference>
<dbReference type="PRINTS" id="PR01874">
    <property type="entry name" value="DNAREPAIRADA"/>
</dbReference>
<dbReference type="SMART" id="SM00382">
    <property type="entry name" value="AAA"/>
    <property type="match status" value="2"/>
</dbReference>
<dbReference type="PANTHER" id="PTHR42926:SF1">
    <property type="entry name" value="CIRCADIAN CLOCK OSCILLATOR PROTEIN KAIC 1"/>
    <property type="match status" value="1"/>
</dbReference>
<dbReference type="EC" id="2.7.11.1" evidence="1"/>
<keyword evidence="4" id="KW-0677">Repeat</keyword>
<accession>D5VPH5</accession>
<protein>
    <recommendedName>
        <fullName evidence="1">non-specific serine/threonine protein kinase</fullName>
        <ecNumber evidence="1">2.7.11.1</ecNumber>
    </recommendedName>
</protein>
<keyword evidence="8" id="KW-0723">Serine/threonine-protein kinase</keyword>
<dbReference type="eggNOG" id="COG0467">
    <property type="taxonomic scope" value="Bacteria"/>
</dbReference>
<evidence type="ECO:0000256" key="2">
    <source>
        <dbReference type="ARBA" id="ARBA00022553"/>
    </source>
</evidence>
<name>D5VPH5_CAUST</name>
<keyword evidence="5 8" id="KW-0418">Kinase</keyword>
<keyword evidence="6" id="KW-0378">Hydrolase</keyword>
<dbReference type="GO" id="GO:0005524">
    <property type="term" value="F:ATP binding"/>
    <property type="evidence" value="ECO:0007669"/>
    <property type="project" value="InterPro"/>
</dbReference>
<evidence type="ECO:0000313" key="9">
    <source>
        <dbReference type="Proteomes" id="UP000002629"/>
    </source>
</evidence>
<dbReference type="InterPro" id="IPR003593">
    <property type="entry name" value="AAA+_ATPase"/>
</dbReference>
<dbReference type="InterPro" id="IPR027417">
    <property type="entry name" value="P-loop_NTPase"/>
</dbReference>